<dbReference type="Proteomes" id="UP001454036">
    <property type="component" value="Unassembled WGS sequence"/>
</dbReference>
<dbReference type="InterPro" id="IPR052929">
    <property type="entry name" value="RNase_H-like_EbsB-rel"/>
</dbReference>
<dbReference type="InterPro" id="IPR036397">
    <property type="entry name" value="RNaseH_sf"/>
</dbReference>
<feature type="domain" description="RNase H type-1" evidence="1">
    <location>
        <begin position="2"/>
        <end position="68"/>
    </location>
</feature>
<gene>
    <name evidence="2" type="ORF">LIER_30379</name>
</gene>
<dbReference type="GO" id="GO:0003676">
    <property type="term" value="F:nucleic acid binding"/>
    <property type="evidence" value="ECO:0007669"/>
    <property type="project" value="InterPro"/>
</dbReference>
<dbReference type="SUPFAM" id="SSF53098">
    <property type="entry name" value="Ribonuclease H-like"/>
    <property type="match status" value="1"/>
</dbReference>
<dbReference type="CDD" id="cd06222">
    <property type="entry name" value="RNase_H_like"/>
    <property type="match status" value="1"/>
</dbReference>
<accession>A0AAV3RR10</accession>
<reference evidence="2 3" key="1">
    <citation type="submission" date="2024-01" db="EMBL/GenBank/DDBJ databases">
        <title>The complete chloroplast genome sequence of Lithospermum erythrorhizon: insights into the phylogenetic relationship among Boraginaceae species and the maternal lineages of purple gromwells.</title>
        <authorList>
            <person name="Okada T."/>
            <person name="Watanabe K."/>
        </authorList>
    </citation>
    <scope>NUCLEOTIDE SEQUENCE [LARGE SCALE GENOMIC DNA]</scope>
</reference>
<dbReference type="PANTHER" id="PTHR47074:SF75">
    <property type="entry name" value="RNASE H TYPE-1 DOMAIN-CONTAINING PROTEIN"/>
    <property type="match status" value="1"/>
</dbReference>
<dbReference type="PANTHER" id="PTHR47074">
    <property type="entry name" value="BNAC02G40300D PROTEIN"/>
    <property type="match status" value="1"/>
</dbReference>
<proteinExistence type="predicted"/>
<evidence type="ECO:0000259" key="1">
    <source>
        <dbReference type="Pfam" id="PF13456"/>
    </source>
</evidence>
<dbReference type="Pfam" id="PF13456">
    <property type="entry name" value="RVT_3"/>
    <property type="match status" value="1"/>
</dbReference>
<dbReference type="EMBL" id="BAABME010010843">
    <property type="protein sequence ID" value="GAA0182462.1"/>
    <property type="molecule type" value="Genomic_DNA"/>
</dbReference>
<evidence type="ECO:0000313" key="2">
    <source>
        <dbReference type="EMBL" id="GAA0182462.1"/>
    </source>
</evidence>
<evidence type="ECO:0000313" key="3">
    <source>
        <dbReference type="Proteomes" id="UP001454036"/>
    </source>
</evidence>
<dbReference type="AlphaFoldDB" id="A0AAV3RR10"/>
<protein>
    <recommendedName>
        <fullName evidence="1">RNase H type-1 domain-containing protein</fullName>
    </recommendedName>
</protein>
<sequence length="118" mass="13249">MNIDGPYKNESAGLGGILRDDQGSPIATIGQFPTASSALHVELLATLYALQWCRANNHKNIIIESDSEVMREQNKAADWLAKEALAYKSDFFWTPPHIHKKLHALIHLELKGIPYLRN</sequence>
<dbReference type="InterPro" id="IPR002156">
    <property type="entry name" value="RNaseH_domain"/>
</dbReference>
<dbReference type="InterPro" id="IPR012337">
    <property type="entry name" value="RNaseH-like_sf"/>
</dbReference>
<organism evidence="2 3">
    <name type="scientific">Lithospermum erythrorhizon</name>
    <name type="common">Purple gromwell</name>
    <name type="synonym">Lithospermum officinale var. erythrorhizon</name>
    <dbReference type="NCBI Taxonomy" id="34254"/>
    <lineage>
        <taxon>Eukaryota</taxon>
        <taxon>Viridiplantae</taxon>
        <taxon>Streptophyta</taxon>
        <taxon>Embryophyta</taxon>
        <taxon>Tracheophyta</taxon>
        <taxon>Spermatophyta</taxon>
        <taxon>Magnoliopsida</taxon>
        <taxon>eudicotyledons</taxon>
        <taxon>Gunneridae</taxon>
        <taxon>Pentapetalae</taxon>
        <taxon>asterids</taxon>
        <taxon>lamiids</taxon>
        <taxon>Boraginales</taxon>
        <taxon>Boraginaceae</taxon>
        <taxon>Boraginoideae</taxon>
        <taxon>Lithospermeae</taxon>
        <taxon>Lithospermum</taxon>
    </lineage>
</organism>
<comment type="caution">
    <text evidence="2">The sequence shown here is derived from an EMBL/GenBank/DDBJ whole genome shotgun (WGS) entry which is preliminary data.</text>
</comment>
<dbReference type="InterPro" id="IPR044730">
    <property type="entry name" value="RNase_H-like_dom_plant"/>
</dbReference>
<name>A0AAV3RR10_LITER</name>
<dbReference type="GO" id="GO:0004523">
    <property type="term" value="F:RNA-DNA hybrid ribonuclease activity"/>
    <property type="evidence" value="ECO:0007669"/>
    <property type="project" value="InterPro"/>
</dbReference>
<keyword evidence="3" id="KW-1185">Reference proteome</keyword>
<dbReference type="Gene3D" id="3.30.420.10">
    <property type="entry name" value="Ribonuclease H-like superfamily/Ribonuclease H"/>
    <property type="match status" value="1"/>
</dbReference>